<dbReference type="HOGENOM" id="CLU_1215543_0_0_1"/>
<feature type="compositionally biased region" description="Basic residues" evidence="1">
    <location>
        <begin position="79"/>
        <end position="88"/>
    </location>
</feature>
<gene>
    <name evidence="2" type="ORF">A1Q1_05926</name>
</gene>
<dbReference type="AlphaFoldDB" id="J6EMQ5"/>
<organism evidence="2 3">
    <name type="scientific">Trichosporon asahii var. asahii (strain ATCC 90039 / CBS 2479 / JCM 2466 / KCTC 7840 / NBRC 103889/ NCYC 2677 / UAMH 7654)</name>
    <name type="common">Yeast</name>
    <dbReference type="NCBI Taxonomy" id="1186058"/>
    <lineage>
        <taxon>Eukaryota</taxon>
        <taxon>Fungi</taxon>
        <taxon>Dikarya</taxon>
        <taxon>Basidiomycota</taxon>
        <taxon>Agaricomycotina</taxon>
        <taxon>Tremellomycetes</taxon>
        <taxon>Trichosporonales</taxon>
        <taxon>Trichosporonaceae</taxon>
        <taxon>Trichosporon</taxon>
    </lineage>
</organism>
<evidence type="ECO:0000313" key="2">
    <source>
        <dbReference type="EMBL" id="EJT45589.1"/>
    </source>
</evidence>
<evidence type="ECO:0000256" key="1">
    <source>
        <dbReference type="SAM" id="MobiDB-lite"/>
    </source>
</evidence>
<dbReference type="VEuPathDB" id="FungiDB:A1Q1_05926"/>
<feature type="region of interest" description="Disordered" evidence="1">
    <location>
        <begin position="1"/>
        <end position="120"/>
    </location>
</feature>
<reference evidence="2 3" key="1">
    <citation type="journal article" date="2012" name="Eukaryot. Cell">
        <title>Draft genome sequence of CBS 2479, the standard type strain of Trichosporon asahii.</title>
        <authorList>
            <person name="Yang R.Y."/>
            <person name="Li H.T."/>
            <person name="Zhu H."/>
            <person name="Zhou G.P."/>
            <person name="Wang M."/>
            <person name="Wang L."/>
        </authorList>
    </citation>
    <scope>NUCLEOTIDE SEQUENCE [LARGE SCALE GENOMIC DNA]</scope>
    <source>
        <strain evidence="3">ATCC 90039 / CBS 2479 / JCM 2466 / KCTC 7840 / NCYC 2677 / UAMH 7654</strain>
    </source>
</reference>
<dbReference type="KEGG" id="tasa:A1Q1_05926"/>
<feature type="compositionally biased region" description="Low complexity" evidence="1">
    <location>
        <begin position="104"/>
        <end position="113"/>
    </location>
</feature>
<sequence>MQPTVDTTDTDPGLPAQLLGDGAEVGWGSEPVSLPARDRDRRPRSPSKQYAAPVPEQPSKRPRTQSPAREDAGPSSPPARHRAPRRRQVFPFDESDSPPPSPSAPSGSSLPLSHQVETNQKIKRLEAKVKVLEREARYHEEMSKRWEKLSSHLLHEREGEDGYVHKLKRRGDTYKKAYLEEKEESRRMVEATKYGIICVKKALEKNPDHILRGTLKVLEMSLPYDEAE</sequence>
<name>J6EMQ5_TRIAS</name>
<evidence type="ECO:0000313" key="3">
    <source>
        <dbReference type="Proteomes" id="UP000002748"/>
    </source>
</evidence>
<dbReference type="RefSeq" id="XP_014176610.1">
    <property type="nucleotide sequence ID" value="XM_014321135.1"/>
</dbReference>
<dbReference type="GeneID" id="25989438"/>
<proteinExistence type="predicted"/>
<accession>J6EMQ5</accession>
<protein>
    <submittedName>
        <fullName evidence="2">Uncharacterized protein</fullName>
    </submittedName>
</protein>
<dbReference type="EMBL" id="ALBS01000323">
    <property type="protein sequence ID" value="EJT45589.1"/>
    <property type="molecule type" value="Genomic_DNA"/>
</dbReference>
<comment type="caution">
    <text evidence="2">The sequence shown here is derived from an EMBL/GenBank/DDBJ whole genome shotgun (WGS) entry which is preliminary data.</text>
</comment>
<dbReference type="Proteomes" id="UP000002748">
    <property type="component" value="Unassembled WGS sequence"/>
</dbReference>